<evidence type="ECO:0000313" key="1">
    <source>
        <dbReference type="EMBL" id="ECK6930004.1"/>
    </source>
</evidence>
<protein>
    <submittedName>
        <fullName evidence="1">Uncharacterized protein</fullName>
    </submittedName>
</protein>
<sequence length="319" mass="37234">MEQDKLEIEKQLLQIHYYFTDESHSMDAFVRNAMEKDLLNLINEIANILDIKIKVENQAREEGGLIESLILHFDSIATTSIAIGVAIYLKESVNKIIIHYFTGAYKREKLENLLKKEQIKELQLKNNNDVLAELKKILQGFDRSPKIRRIMSNFYNKAEKCEKIEKIGYKTEKSSELLVKREQFKTFILTENKDRELIENAEIEIISPVLKEGKYKWRGIYNGNKIDFSMGDSGFKNDVITQKHNFINGTSIICDLEISRTFDEYGEEVKISYKVKKVLGIRIGEVLKLTKLGKKIKRQKQIDNEPTLFDFMTDNHKEQ</sequence>
<comment type="caution">
    <text evidence="1">The sequence shown here is derived from an EMBL/GenBank/DDBJ whole genome shotgun (WGS) entry which is preliminary data.</text>
</comment>
<dbReference type="RefSeq" id="WP_214148664.1">
    <property type="nucleotide sequence ID" value="NZ_JAHCYV010000011.1"/>
</dbReference>
<reference evidence="1" key="1">
    <citation type="submission" date="2019-08" db="EMBL/GenBank/DDBJ databases">
        <authorList>
            <consortium name="GenomeTrakr network: Whole genome sequencing for foodborne pathogen traceback"/>
        </authorList>
    </citation>
    <scope>NUCLEOTIDE SEQUENCE</scope>
    <source>
        <strain evidence="1">TTU_623</strain>
    </source>
</reference>
<organism evidence="1">
    <name type="scientific">Campylobacter upsaliensis</name>
    <dbReference type="NCBI Taxonomy" id="28080"/>
    <lineage>
        <taxon>Bacteria</taxon>
        <taxon>Pseudomonadati</taxon>
        <taxon>Campylobacterota</taxon>
        <taxon>Epsilonproteobacteria</taxon>
        <taxon>Campylobacterales</taxon>
        <taxon>Campylobacteraceae</taxon>
        <taxon>Campylobacter</taxon>
    </lineage>
</organism>
<accession>A0A5L4ZNL1</accession>
<dbReference type="EMBL" id="AAJCUB010000011">
    <property type="protein sequence ID" value="ECK6930004.1"/>
    <property type="molecule type" value="Genomic_DNA"/>
</dbReference>
<name>A0A5L4ZNL1_CAMUP</name>
<gene>
    <name evidence="1" type="ORF">FSE91_04135</name>
</gene>
<proteinExistence type="predicted"/>
<dbReference type="AlphaFoldDB" id="A0A5L4ZNL1"/>